<dbReference type="EMBL" id="BX294151">
    <property type="protein sequence ID" value="CAD78792.1"/>
    <property type="molecule type" value="Genomic_DNA"/>
</dbReference>
<dbReference type="AlphaFoldDB" id="Q7UF91"/>
<evidence type="ECO:0000313" key="1">
    <source>
        <dbReference type="EMBL" id="CAD78792.1"/>
    </source>
</evidence>
<name>Q7UF91_RHOBA</name>
<dbReference type="KEGG" id="rba:RB10263"/>
<organism evidence="1 2">
    <name type="scientific">Rhodopirellula baltica (strain DSM 10527 / NCIMB 13988 / SH1)</name>
    <dbReference type="NCBI Taxonomy" id="243090"/>
    <lineage>
        <taxon>Bacteria</taxon>
        <taxon>Pseudomonadati</taxon>
        <taxon>Planctomycetota</taxon>
        <taxon>Planctomycetia</taxon>
        <taxon>Pirellulales</taxon>
        <taxon>Pirellulaceae</taxon>
        <taxon>Rhodopirellula</taxon>
    </lineage>
</organism>
<sequence>MCGREKQLSQGETASRFEMSWTRTGWNGLSSIQTKSELKSICECSQIPLRMCFLSIRE</sequence>
<keyword evidence="2" id="KW-1185">Reference proteome</keyword>
<dbReference type="InParanoid" id="Q7UF91"/>
<gene>
    <name evidence="1" type="ordered locus">RB10263</name>
</gene>
<accession>Q7UF91</accession>
<proteinExistence type="predicted"/>
<protein>
    <submittedName>
        <fullName evidence="1">Uncharacterized protein</fullName>
    </submittedName>
</protein>
<reference evidence="1 2" key="1">
    <citation type="journal article" date="2003" name="Proc. Natl. Acad. Sci. U.S.A.">
        <title>Complete genome sequence of the marine planctomycete Pirellula sp. strain 1.</title>
        <authorList>
            <person name="Gloeckner F.O."/>
            <person name="Kube M."/>
            <person name="Bauer M."/>
            <person name="Teeling H."/>
            <person name="Lombardot T."/>
            <person name="Ludwig W."/>
            <person name="Gade D."/>
            <person name="Beck A."/>
            <person name="Borzym K."/>
            <person name="Heitmann K."/>
            <person name="Rabus R."/>
            <person name="Schlesner H."/>
            <person name="Amann R."/>
            <person name="Reinhardt R."/>
        </authorList>
    </citation>
    <scope>NUCLEOTIDE SEQUENCE [LARGE SCALE GENOMIC DNA]</scope>
    <source>
        <strain evidence="2">DSM 10527 / NCIMB 13988 / SH1</strain>
    </source>
</reference>
<dbReference type="STRING" id="243090.RB10263"/>
<evidence type="ECO:0000313" key="2">
    <source>
        <dbReference type="Proteomes" id="UP000001025"/>
    </source>
</evidence>
<dbReference type="Proteomes" id="UP000001025">
    <property type="component" value="Chromosome"/>
</dbReference>
<dbReference type="HOGENOM" id="CLU_2976314_0_0_0"/>
<dbReference type="EnsemblBacteria" id="CAD78792">
    <property type="protein sequence ID" value="CAD78792"/>
    <property type="gene ID" value="RB10263"/>
</dbReference>